<accession>A0AAU9KHA6</accession>
<dbReference type="SUPFAM" id="SSF50998">
    <property type="entry name" value="Quinoprotein alcohol dehydrogenase-like"/>
    <property type="match status" value="1"/>
</dbReference>
<dbReference type="InterPro" id="IPR001646">
    <property type="entry name" value="5peptide_repeat"/>
</dbReference>
<dbReference type="SUPFAM" id="SSF50952">
    <property type="entry name" value="Soluble quinoprotein glucose dehydrogenase"/>
    <property type="match status" value="1"/>
</dbReference>
<dbReference type="PANTHER" id="PTHR19879">
    <property type="entry name" value="TRANSCRIPTION INITIATION FACTOR TFIID"/>
    <property type="match status" value="1"/>
</dbReference>
<dbReference type="Gene3D" id="2.130.10.10">
    <property type="entry name" value="YVTN repeat-like/Quinoprotein amine dehydrogenase"/>
    <property type="match status" value="3"/>
</dbReference>
<organism evidence="4 5">
    <name type="scientific">Blepharisma stoltei</name>
    <dbReference type="NCBI Taxonomy" id="1481888"/>
    <lineage>
        <taxon>Eukaryota</taxon>
        <taxon>Sar</taxon>
        <taxon>Alveolata</taxon>
        <taxon>Ciliophora</taxon>
        <taxon>Postciliodesmatophora</taxon>
        <taxon>Heterotrichea</taxon>
        <taxon>Heterotrichida</taxon>
        <taxon>Blepharismidae</taxon>
        <taxon>Blepharisma</taxon>
    </lineage>
</organism>
<evidence type="ECO:0000313" key="5">
    <source>
        <dbReference type="Proteomes" id="UP001162131"/>
    </source>
</evidence>
<dbReference type="InterPro" id="IPR019775">
    <property type="entry name" value="WD40_repeat_CS"/>
</dbReference>
<name>A0AAU9KHA6_9CILI</name>
<dbReference type="InterPro" id="IPR001680">
    <property type="entry name" value="WD40_rpt"/>
</dbReference>
<dbReference type="InterPro" id="IPR011047">
    <property type="entry name" value="Quinoprotein_ADH-like_sf"/>
</dbReference>
<evidence type="ECO:0000256" key="1">
    <source>
        <dbReference type="ARBA" id="ARBA00022574"/>
    </source>
</evidence>
<dbReference type="SMART" id="SM00320">
    <property type="entry name" value="WD40"/>
    <property type="match status" value="8"/>
</dbReference>
<dbReference type="InterPro" id="IPR015943">
    <property type="entry name" value="WD40/YVTN_repeat-like_dom_sf"/>
</dbReference>
<evidence type="ECO:0000256" key="2">
    <source>
        <dbReference type="ARBA" id="ARBA00022737"/>
    </source>
</evidence>
<keyword evidence="2" id="KW-0677">Repeat</keyword>
<dbReference type="SUPFAM" id="SSF141571">
    <property type="entry name" value="Pentapeptide repeat-like"/>
    <property type="match status" value="1"/>
</dbReference>
<sequence>METRSETLIYATQQKKKRLLSSKASLSLFTVTSSVKITKLFIAKVLARDIPKLKTVNLIENNYYNKINFMQDIEIITILIPLLTYNLQEDLCFIIKMSNKSNLINLAASNSIFILNRAGFEFRNLDFRGINIQGVNLSESLFFNVNFEGSCLEKANFSQAKLYSCNFKNCNFAGAIFSNFQTIREHESSIKNVIVSKNGEFWLICSFKDTILWDVNKNTQLFSFDFVCESAAFSPCNNLIVLMDYISKRFINWDGKSIKICEKEDKIFNIGKHLCNVAFSPCGKYIAFRGMEFIELNDSVNYNIYKGWVTHTNSSIAFTKCGKFIVFGSYNWIKQISVENGRCDDIFKVNGVPNILEFSPNYKYLCCNGDFLYIINFETKELIFREDWIQLTFRSLICWSPCEDMVAFSDWSGLRLFDIEKQAIIAQLRVNSSIFRSICYSKNSKSVLISYQDGWLKLWDLESQKDQKQIDVIENYVIAVAFSRCEQYLYRVTSESAIDKYNIDSKSFETIIKGNKKKKISCAAFSNCKTYCALGLDGNSIELWNLDTGQLYIAFKENTKFIYSLTFSSSGVFLFSVHNFSIIIWNLEQRKSIAKLEHDTKILAISPNEKYFASSHNEVTLIWKKDRRYNMINHFRHNRWSVTALAFSYCSNFLFTGNAKGYIIMWDFINKKKLNEFSAHKTSVEYLITTPKGLVIGMNTQIVLWDDKTNEKINEIEIKLESVNNFATTKSGDWVAFGGLHNTVKMCRLSEKN</sequence>
<gene>
    <name evidence="4" type="ORF">BSTOLATCC_MIC56942</name>
</gene>
<proteinExistence type="predicted"/>
<dbReference type="AlphaFoldDB" id="A0AAU9KHA6"/>
<dbReference type="EMBL" id="CAJZBQ010000055">
    <property type="protein sequence ID" value="CAG9332649.1"/>
    <property type="molecule type" value="Genomic_DNA"/>
</dbReference>
<dbReference type="Gene3D" id="2.160.20.80">
    <property type="entry name" value="E3 ubiquitin-protein ligase SopA"/>
    <property type="match status" value="1"/>
</dbReference>
<dbReference type="Pfam" id="PF00805">
    <property type="entry name" value="Pentapeptide"/>
    <property type="match status" value="1"/>
</dbReference>
<dbReference type="PROSITE" id="PS50082">
    <property type="entry name" value="WD_REPEATS_2"/>
    <property type="match status" value="2"/>
</dbReference>
<dbReference type="Pfam" id="PF00400">
    <property type="entry name" value="WD40"/>
    <property type="match status" value="2"/>
</dbReference>
<dbReference type="Proteomes" id="UP001162131">
    <property type="component" value="Unassembled WGS sequence"/>
</dbReference>
<dbReference type="SUPFAM" id="SSF50965">
    <property type="entry name" value="Galactose oxidase, central domain"/>
    <property type="match status" value="1"/>
</dbReference>
<dbReference type="InterPro" id="IPR011041">
    <property type="entry name" value="Quinoprot_gluc/sorb_DH_b-prop"/>
</dbReference>
<comment type="caution">
    <text evidence="4">The sequence shown here is derived from an EMBL/GenBank/DDBJ whole genome shotgun (WGS) entry which is preliminary data.</text>
</comment>
<protein>
    <submittedName>
        <fullName evidence="4">Uncharacterized protein</fullName>
    </submittedName>
</protein>
<keyword evidence="5" id="KW-1185">Reference proteome</keyword>
<evidence type="ECO:0000256" key="3">
    <source>
        <dbReference type="PROSITE-ProRule" id="PRU00221"/>
    </source>
</evidence>
<feature type="repeat" description="WD" evidence="3">
    <location>
        <begin position="428"/>
        <end position="469"/>
    </location>
</feature>
<dbReference type="PROSITE" id="PS00678">
    <property type="entry name" value="WD_REPEATS_1"/>
    <property type="match status" value="1"/>
</dbReference>
<dbReference type="InterPro" id="IPR011043">
    <property type="entry name" value="Gal_Oxase/kelch_b-propeller"/>
</dbReference>
<evidence type="ECO:0000313" key="4">
    <source>
        <dbReference type="EMBL" id="CAG9332649.1"/>
    </source>
</evidence>
<reference evidence="4" key="1">
    <citation type="submission" date="2021-09" db="EMBL/GenBank/DDBJ databases">
        <authorList>
            <consortium name="AG Swart"/>
            <person name="Singh M."/>
            <person name="Singh A."/>
            <person name="Seah K."/>
            <person name="Emmerich C."/>
        </authorList>
    </citation>
    <scope>NUCLEOTIDE SEQUENCE</scope>
    <source>
        <strain evidence="4">ATCC30299</strain>
    </source>
</reference>
<dbReference type="PANTHER" id="PTHR19879:SF9">
    <property type="entry name" value="TRANSCRIPTION INITIATION FACTOR TFIID SUBUNIT 5"/>
    <property type="match status" value="1"/>
</dbReference>
<feature type="repeat" description="WD" evidence="3">
    <location>
        <begin position="635"/>
        <end position="676"/>
    </location>
</feature>
<keyword evidence="1 3" id="KW-0853">WD repeat</keyword>